<dbReference type="Gene3D" id="1.20.120.610">
    <property type="entry name" value="lithium bound rotor ring of v- atpase"/>
    <property type="match status" value="1"/>
</dbReference>
<evidence type="ECO:0000256" key="2">
    <source>
        <dbReference type="ARBA" id="ARBA00022692"/>
    </source>
</evidence>
<dbReference type="CDD" id="cd18120">
    <property type="entry name" value="ATP-synt_Vo_Ao_c"/>
    <property type="match status" value="1"/>
</dbReference>
<feature type="domain" description="V-ATPase proteolipid subunit C-like" evidence="6">
    <location>
        <begin position="89"/>
        <end position="147"/>
    </location>
</feature>
<protein>
    <submittedName>
        <fullName evidence="7">V-type ATP synthase subunit C</fullName>
    </submittedName>
</protein>
<feature type="transmembrane region" description="Helical" evidence="5">
    <location>
        <begin position="126"/>
        <end position="148"/>
    </location>
</feature>
<comment type="subcellular location">
    <subcellularLocation>
        <location evidence="1">Membrane</location>
        <topology evidence="1">Multi-pass membrane protein</topology>
    </subcellularLocation>
</comment>
<dbReference type="Pfam" id="PF00137">
    <property type="entry name" value="ATP-synt_C"/>
    <property type="match status" value="1"/>
</dbReference>
<keyword evidence="4 5" id="KW-0472">Membrane</keyword>
<dbReference type="InterPro" id="IPR002379">
    <property type="entry name" value="ATPase_proteolipid_c-like_dom"/>
</dbReference>
<evidence type="ECO:0000256" key="4">
    <source>
        <dbReference type="ARBA" id="ARBA00023136"/>
    </source>
</evidence>
<feature type="transmembrane region" description="Helical" evidence="5">
    <location>
        <begin position="81"/>
        <end position="114"/>
    </location>
</feature>
<name>A0AA48HY21_9FIRM</name>
<dbReference type="AlphaFoldDB" id="A0AA48HY21"/>
<keyword evidence="3 5" id="KW-1133">Transmembrane helix</keyword>
<evidence type="ECO:0000259" key="6">
    <source>
        <dbReference type="Pfam" id="PF00137"/>
    </source>
</evidence>
<evidence type="ECO:0000256" key="5">
    <source>
        <dbReference type="SAM" id="Phobius"/>
    </source>
</evidence>
<proteinExistence type="predicted"/>
<dbReference type="SUPFAM" id="SSF81333">
    <property type="entry name" value="F1F0 ATP synthase subunit C"/>
    <property type="match status" value="1"/>
</dbReference>
<keyword evidence="2 5" id="KW-0812">Transmembrane</keyword>
<dbReference type="EMBL" id="AP027924">
    <property type="protein sequence ID" value="BED91834.1"/>
    <property type="molecule type" value="Genomic_DNA"/>
</dbReference>
<accession>A0AA48HY21</accession>
<dbReference type="Proteomes" id="UP001337580">
    <property type="component" value="Chromosome"/>
</dbReference>
<dbReference type="GO" id="GO:0015078">
    <property type="term" value="F:proton transmembrane transporter activity"/>
    <property type="evidence" value="ECO:0007669"/>
    <property type="project" value="InterPro"/>
</dbReference>
<sequence length="157" mass="16740">MFLILFVMVFALVSALATCLLIKKGHRKFTIFCFRGALVLIFTLFLSIFLKSGISAADTGDEGSKAQVRVITDVEAGARSFAYGLGLIASSVTFAFSVIGGGIAMAAVLPSAIVALSENPKMFGKLFTVILLAETISILGFVMCVLLMNKVNILMNF</sequence>
<organism evidence="7">
    <name type="scientific">Candidatus Improbicoccus pseudotrichonymphae</name>
    <dbReference type="NCBI Taxonomy" id="3033792"/>
    <lineage>
        <taxon>Bacteria</taxon>
        <taxon>Bacillati</taxon>
        <taxon>Bacillota</taxon>
        <taxon>Clostridia</taxon>
        <taxon>Candidatus Improbicoccus</taxon>
    </lineage>
</organism>
<feature type="transmembrane region" description="Helical" evidence="5">
    <location>
        <begin position="29"/>
        <end position="50"/>
    </location>
</feature>
<dbReference type="GO" id="GO:0033177">
    <property type="term" value="C:proton-transporting two-sector ATPase complex, proton-transporting domain"/>
    <property type="evidence" value="ECO:0007669"/>
    <property type="project" value="InterPro"/>
</dbReference>
<gene>
    <name evidence="7" type="ORF">CfP315_0367</name>
</gene>
<evidence type="ECO:0000256" key="1">
    <source>
        <dbReference type="ARBA" id="ARBA00004141"/>
    </source>
</evidence>
<dbReference type="InterPro" id="IPR035921">
    <property type="entry name" value="F/V-ATP_Csub_sf"/>
</dbReference>
<dbReference type="KEGG" id="ips:CfP315_0367"/>
<evidence type="ECO:0000313" key="7">
    <source>
        <dbReference type="EMBL" id="BED91834.1"/>
    </source>
</evidence>
<reference evidence="7" key="1">
    <citation type="journal article" date="2023" name="ISME J.">
        <title>Emergence of putative energy parasites within Clostridia revealed by genome analysis of a novel endosymbiotic clade.</title>
        <authorList>
            <person name="Takahashi K."/>
            <person name="Kuwahara H."/>
            <person name="Horikawa Y."/>
            <person name="Izawa K."/>
            <person name="Kato D."/>
            <person name="Inagaki T."/>
            <person name="Yuki M."/>
            <person name="Ohkuma M."/>
            <person name="Hongoh Y."/>
        </authorList>
    </citation>
    <scope>NUCLEOTIDE SEQUENCE</scope>
    <source>
        <strain evidence="7">CfP3-15</strain>
    </source>
</reference>
<evidence type="ECO:0000256" key="3">
    <source>
        <dbReference type="ARBA" id="ARBA00022989"/>
    </source>
</evidence>